<keyword evidence="5 13" id="KW-0762">Sugar transport</keyword>
<dbReference type="CDD" id="cd00211">
    <property type="entry name" value="PTS_IIA_fru"/>
    <property type="match status" value="1"/>
</dbReference>
<dbReference type="GO" id="GO:0016301">
    <property type="term" value="F:kinase activity"/>
    <property type="evidence" value="ECO:0007669"/>
    <property type="project" value="UniProtKB-KW"/>
</dbReference>
<dbReference type="Proteomes" id="UP000185596">
    <property type="component" value="Unassembled WGS sequence"/>
</dbReference>
<dbReference type="RefSeq" id="WP_075128555.1">
    <property type="nucleotide sequence ID" value="NZ_MSIE01000054.1"/>
</dbReference>
<dbReference type="Gene3D" id="3.40.930.10">
    <property type="entry name" value="Mannitol-specific EII, Chain A"/>
    <property type="match status" value="1"/>
</dbReference>
<dbReference type="SUPFAM" id="SSF55804">
    <property type="entry name" value="Phoshotransferase/anion transport protein"/>
    <property type="match status" value="1"/>
</dbReference>
<evidence type="ECO:0000256" key="9">
    <source>
        <dbReference type="ARBA" id="ARBA00029908"/>
    </source>
</evidence>
<dbReference type="InterPro" id="IPR002178">
    <property type="entry name" value="PTS_EIIA_type-2_dom"/>
</dbReference>
<gene>
    <name evidence="13" type="ORF">BU204_26940</name>
</gene>
<dbReference type="PROSITE" id="PS00372">
    <property type="entry name" value="PTS_EIIA_TYPE_2_HIS"/>
    <property type="match status" value="1"/>
</dbReference>
<accession>A0A1Q8CGQ1</accession>
<dbReference type="OrthoDB" id="1640042at2"/>
<organism evidence="13 14">
    <name type="scientific">Actinophytocola xanthii</name>
    <dbReference type="NCBI Taxonomy" id="1912961"/>
    <lineage>
        <taxon>Bacteria</taxon>
        <taxon>Bacillati</taxon>
        <taxon>Actinomycetota</taxon>
        <taxon>Actinomycetes</taxon>
        <taxon>Pseudonocardiales</taxon>
        <taxon>Pseudonocardiaceae</taxon>
    </lineage>
</organism>
<evidence type="ECO:0000256" key="3">
    <source>
        <dbReference type="ARBA" id="ARBA00022448"/>
    </source>
</evidence>
<sequence>MADQEVLSTEGIRLGRSAEDKWDAVRQCGALLDELGAVEPGYAETMLERERSVSTFIGEGVAIPHGTDASRALVRRTTLGVLQFPAGVDWDGQRVTICVAIAAKGDEHVSVLSALAQILMDPQQAERLRTSTSVEEVHALLASIGKGIEV</sequence>
<evidence type="ECO:0000256" key="10">
    <source>
        <dbReference type="ARBA" id="ARBA00030956"/>
    </source>
</evidence>
<comment type="function">
    <text evidence="1">The phosphoenolpyruvate-dependent sugar phosphotransferase system (sugar PTS), a major carbohydrate active transport system, catalyzes the phosphorylation of incoming sugar substrates concomitantly with their translocation across the cell membrane. The enzyme II CmtAB PTS system is involved in D-mannitol transport.</text>
</comment>
<dbReference type="AlphaFoldDB" id="A0A1Q8CGQ1"/>
<comment type="caution">
    <text evidence="13">The sequence shown here is derived from an EMBL/GenBank/DDBJ whole genome shotgun (WGS) entry which is preliminary data.</text>
</comment>
<evidence type="ECO:0000256" key="6">
    <source>
        <dbReference type="ARBA" id="ARBA00022679"/>
    </source>
</evidence>
<evidence type="ECO:0000256" key="1">
    <source>
        <dbReference type="ARBA" id="ARBA00002434"/>
    </source>
</evidence>
<evidence type="ECO:0000313" key="13">
    <source>
        <dbReference type="EMBL" id="OLF13538.1"/>
    </source>
</evidence>
<keyword evidence="14" id="KW-1185">Reference proteome</keyword>
<dbReference type="PANTHER" id="PTHR30181">
    <property type="entry name" value="MANNITOL PERMEASE IIC COMPONENT"/>
    <property type="match status" value="1"/>
</dbReference>
<keyword evidence="6" id="KW-0808">Transferase</keyword>
<evidence type="ECO:0000256" key="2">
    <source>
        <dbReference type="ARBA" id="ARBA00014783"/>
    </source>
</evidence>
<keyword evidence="8" id="KW-0418">Kinase</keyword>
<protein>
    <recommendedName>
        <fullName evidence="2">Mannitol-specific phosphotransferase enzyme IIA component</fullName>
    </recommendedName>
    <alternativeName>
        <fullName evidence="10">EIIA</fullName>
    </alternativeName>
    <alternativeName>
        <fullName evidence="11">EIII</fullName>
    </alternativeName>
    <alternativeName>
        <fullName evidence="9">PTS system mannitol-specific EIIA component</fullName>
    </alternativeName>
</protein>
<dbReference type="InterPro" id="IPR050893">
    <property type="entry name" value="Sugar_PTS"/>
</dbReference>
<feature type="domain" description="PTS EIIA type-2" evidence="12">
    <location>
        <begin position="5"/>
        <end position="144"/>
    </location>
</feature>
<dbReference type="GO" id="GO:0090563">
    <property type="term" value="F:protein-phosphocysteine-sugar phosphotransferase activity"/>
    <property type="evidence" value="ECO:0007669"/>
    <property type="project" value="TreeGrafter"/>
</dbReference>
<evidence type="ECO:0000313" key="14">
    <source>
        <dbReference type="Proteomes" id="UP000185596"/>
    </source>
</evidence>
<dbReference type="PROSITE" id="PS51094">
    <property type="entry name" value="PTS_EIIA_TYPE_2"/>
    <property type="match status" value="1"/>
</dbReference>
<dbReference type="Pfam" id="PF00359">
    <property type="entry name" value="PTS_EIIA_2"/>
    <property type="match status" value="1"/>
</dbReference>
<dbReference type="STRING" id="1912961.BU204_26940"/>
<evidence type="ECO:0000259" key="12">
    <source>
        <dbReference type="PROSITE" id="PS51094"/>
    </source>
</evidence>
<keyword evidence="3" id="KW-0813">Transport</keyword>
<evidence type="ECO:0000256" key="11">
    <source>
        <dbReference type="ARBA" id="ARBA00030962"/>
    </source>
</evidence>
<evidence type="ECO:0000256" key="8">
    <source>
        <dbReference type="ARBA" id="ARBA00022777"/>
    </source>
</evidence>
<proteinExistence type="predicted"/>
<evidence type="ECO:0000256" key="7">
    <source>
        <dbReference type="ARBA" id="ARBA00022683"/>
    </source>
</evidence>
<evidence type="ECO:0000256" key="4">
    <source>
        <dbReference type="ARBA" id="ARBA00022553"/>
    </source>
</evidence>
<reference evidence="13 14" key="1">
    <citation type="submission" date="2016-12" db="EMBL/GenBank/DDBJ databases">
        <title>The draft genome sequence of Actinophytocola sp. 11-183.</title>
        <authorList>
            <person name="Wang W."/>
            <person name="Yuan L."/>
        </authorList>
    </citation>
    <scope>NUCLEOTIDE SEQUENCE [LARGE SCALE GENOMIC DNA]</scope>
    <source>
        <strain evidence="13 14">11-183</strain>
    </source>
</reference>
<dbReference type="PANTHER" id="PTHR30181:SF2">
    <property type="entry name" value="PTS SYSTEM MANNITOL-SPECIFIC EIICBA COMPONENT"/>
    <property type="match status" value="1"/>
</dbReference>
<keyword evidence="7" id="KW-0598">Phosphotransferase system</keyword>
<dbReference type="GO" id="GO:0009401">
    <property type="term" value="P:phosphoenolpyruvate-dependent sugar phosphotransferase system"/>
    <property type="evidence" value="ECO:0007669"/>
    <property type="project" value="UniProtKB-KW"/>
</dbReference>
<dbReference type="EMBL" id="MSIE01000054">
    <property type="protein sequence ID" value="OLF13538.1"/>
    <property type="molecule type" value="Genomic_DNA"/>
</dbReference>
<keyword evidence="4" id="KW-0597">Phosphoprotein</keyword>
<dbReference type="GO" id="GO:0005886">
    <property type="term" value="C:plasma membrane"/>
    <property type="evidence" value="ECO:0007669"/>
    <property type="project" value="TreeGrafter"/>
</dbReference>
<name>A0A1Q8CGQ1_9PSEU</name>
<evidence type="ECO:0000256" key="5">
    <source>
        <dbReference type="ARBA" id="ARBA00022597"/>
    </source>
</evidence>
<dbReference type="InterPro" id="IPR016152">
    <property type="entry name" value="PTrfase/Anion_transptr"/>
</dbReference>